<keyword evidence="5" id="KW-1185">Reference proteome</keyword>
<dbReference type="PROSITE" id="PS51186">
    <property type="entry name" value="GNAT"/>
    <property type="match status" value="1"/>
</dbReference>
<dbReference type="AlphaFoldDB" id="A0A1I4JAV1"/>
<dbReference type="GO" id="GO:0005840">
    <property type="term" value="C:ribosome"/>
    <property type="evidence" value="ECO:0007669"/>
    <property type="project" value="UniProtKB-KW"/>
</dbReference>
<dbReference type="InterPro" id="IPR016181">
    <property type="entry name" value="Acyl_CoA_acyltransferase"/>
</dbReference>
<gene>
    <name evidence="4" type="ORF">SAMN04490355_1011105</name>
</gene>
<protein>
    <submittedName>
        <fullName evidence="4">Ribosomal protein S18 acetylase RimI</fullName>
    </submittedName>
</protein>
<sequence>MIMKEQAANGEIHIERAKDDDISSIAALFTASFDESVRHHCGGKLPKPQAMQDVFALVYQAEPQAALVARTLSGKVVGYCFAPTQLSKLWFRALYRGHLLLWAWRWLTGQYGFGLHPVKVIVMNKIAFLSSAVTSVKRANARILSIAVAQEARGQGVAGKLLDKSIEYFSEMKAALVRLEVRPNNFAALSLYKKKNFTPAGYTEDSQGKWLIMLKEMERHHV</sequence>
<evidence type="ECO:0000259" key="3">
    <source>
        <dbReference type="PROSITE" id="PS51186"/>
    </source>
</evidence>
<keyword evidence="4" id="KW-0687">Ribonucleoprotein</keyword>
<feature type="domain" description="N-acetyltransferase" evidence="3">
    <location>
        <begin position="12"/>
        <end position="218"/>
    </location>
</feature>
<dbReference type="SUPFAM" id="SSF55729">
    <property type="entry name" value="Acyl-CoA N-acyltransferases (Nat)"/>
    <property type="match status" value="1"/>
</dbReference>
<accession>A0A1I4JAV1</accession>
<proteinExistence type="predicted"/>
<dbReference type="Pfam" id="PF00583">
    <property type="entry name" value="Acetyltransf_1"/>
    <property type="match status" value="1"/>
</dbReference>
<dbReference type="OrthoDB" id="67353at2"/>
<dbReference type="STRING" id="1123291.SAMN04490355_1011105"/>
<evidence type="ECO:0000313" key="4">
    <source>
        <dbReference type="EMBL" id="SFL63341.1"/>
    </source>
</evidence>
<keyword evidence="4" id="KW-0689">Ribosomal protein</keyword>
<dbReference type="GO" id="GO:0016747">
    <property type="term" value="F:acyltransferase activity, transferring groups other than amino-acyl groups"/>
    <property type="evidence" value="ECO:0007669"/>
    <property type="project" value="InterPro"/>
</dbReference>
<dbReference type="PANTHER" id="PTHR43877">
    <property type="entry name" value="AMINOALKYLPHOSPHONATE N-ACETYLTRANSFERASE-RELATED-RELATED"/>
    <property type="match status" value="1"/>
</dbReference>
<dbReference type="Gene3D" id="3.40.630.30">
    <property type="match status" value="1"/>
</dbReference>
<organism evidence="4 5">
    <name type="scientific">Pelosinus propionicus DSM 13327</name>
    <dbReference type="NCBI Taxonomy" id="1123291"/>
    <lineage>
        <taxon>Bacteria</taxon>
        <taxon>Bacillati</taxon>
        <taxon>Bacillota</taxon>
        <taxon>Negativicutes</taxon>
        <taxon>Selenomonadales</taxon>
        <taxon>Sporomusaceae</taxon>
        <taxon>Pelosinus</taxon>
    </lineage>
</organism>
<name>A0A1I4JAV1_9FIRM</name>
<keyword evidence="1" id="KW-0808">Transferase</keyword>
<dbReference type="InterPro" id="IPR050832">
    <property type="entry name" value="Bact_Acetyltransf"/>
</dbReference>
<dbReference type="EMBL" id="FOTS01000011">
    <property type="protein sequence ID" value="SFL63341.1"/>
    <property type="molecule type" value="Genomic_DNA"/>
</dbReference>
<dbReference type="CDD" id="cd04301">
    <property type="entry name" value="NAT_SF"/>
    <property type="match status" value="1"/>
</dbReference>
<evidence type="ECO:0000313" key="5">
    <source>
        <dbReference type="Proteomes" id="UP000199520"/>
    </source>
</evidence>
<dbReference type="PANTHER" id="PTHR43877:SF2">
    <property type="entry name" value="AMINOALKYLPHOSPHONATE N-ACETYLTRANSFERASE-RELATED"/>
    <property type="match status" value="1"/>
</dbReference>
<reference evidence="5" key="1">
    <citation type="submission" date="2016-10" db="EMBL/GenBank/DDBJ databases">
        <authorList>
            <person name="Varghese N."/>
            <person name="Submissions S."/>
        </authorList>
    </citation>
    <scope>NUCLEOTIDE SEQUENCE [LARGE SCALE GENOMIC DNA]</scope>
    <source>
        <strain evidence="5">DSM 13327</strain>
    </source>
</reference>
<keyword evidence="2" id="KW-0012">Acyltransferase</keyword>
<dbReference type="InterPro" id="IPR000182">
    <property type="entry name" value="GNAT_dom"/>
</dbReference>
<evidence type="ECO:0000256" key="1">
    <source>
        <dbReference type="ARBA" id="ARBA00022679"/>
    </source>
</evidence>
<dbReference type="Proteomes" id="UP000199520">
    <property type="component" value="Unassembled WGS sequence"/>
</dbReference>
<evidence type="ECO:0000256" key="2">
    <source>
        <dbReference type="ARBA" id="ARBA00023315"/>
    </source>
</evidence>
<dbReference type="RefSeq" id="WP_090934918.1">
    <property type="nucleotide sequence ID" value="NZ_FOTS01000011.1"/>
</dbReference>